<name>A0ABV7WU00_9GAMM</name>
<accession>A0ABV7WU00</accession>
<keyword evidence="2" id="KW-1185">Reference proteome</keyword>
<reference evidence="2" key="1">
    <citation type="journal article" date="2019" name="Int. J. Syst. Evol. Microbiol.">
        <title>The Global Catalogue of Microorganisms (GCM) 10K type strain sequencing project: providing services to taxonomists for standard genome sequencing and annotation.</title>
        <authorList>
            <consortium name="The Broad Institute Genomics Platform"/>
            <consortium name="The Broad Institute Genome Sequencing Center for Infectious Disease"/>
            <person name="Wu L."/>
            <person name="Ma J."/>
        </authorList>
    </citation>
    <scope>NUCLEOTIDE SEQUENCE [LARGE SCALE GENOMIC DNA]</scope>
    <source>
        <strain evidence="2">CECT 8288</strain>
    </source>
</reference>
<comment type="caution">
    <text evidence="1">The sequence shown here is derived from an EMBL/GenBank/DDBJ whole genome shotgun (WGS) entry which is preliminary data.</text>
</comment>
<proteinExistence type="predicted"/>
<dbReference type="Proteomes" id="UP001595710">
    <property type="component" value="Unassembled WGS sequence"/>
</dbReference>
<dbReference type="RefSeq" id="WP_290280508.1">
    <property type="nucleotide sequence ID" value="NZ_JAUFQI010000001.1"/>
</dbReference>
<dbReference type="EMBL" id="JBHRYN010000015">
    <property type="protein sequence ID" value="MFC3702702.1"/>
    <property type="molecule type" value="Genomic_DNA"/>
</dbReference>
<dbReference type="InterPro" id="IPR027417">
    <property type="entry name" value="P-loop_NTPase"/>
</dbReference>
<evidence type="ECO:0000313" key="1">
    <source>
        <dbReference type="EMBL" id="MFC3702702.1"/>
    </source>
</evidence>
<organism evidence="1 2">
    <name type="scientific">Reinekea marina</name>
    <dbReference type="NCBI Taxonomy" id="1310421"/>
    <lineage>
        <taxon>Bacteria</taxon>
        <taxon>Pseudomonadati</taxon>
        <taxon>Pseudomonadota</taxon>
        <taxon>Gammaproteobacteria</taxon>
        <taxon>Oceanospirillales</taxon>
        <taxon>Saccharospirillaceae</taxon>
        <taxon>Reinekea</taxon>
    </lineage>
</organism>
<protein>
    <submittedName>
        <fullName evidence="1">Uncharacterized protein</fullName>
    </submittedName>
</protein>
<sequence>MLNFDGTLIFDSHDREFASSLANHIIDVKGQQLVSFKGSYEEYVAERSKQAQVA</sequence>
<evidence type="ECO:0000313" key="2">
    <source>
        <dbReference type="Proteomes" id="UP001595710"/>
    </source>
</evidence>
<gene>
    <name evidence="1" type="ORF">ACFOND_13740</name>
</gene>
<dbReference type="Gene3D" id="3.40.50.300">
    <property type="entry name" value="P-loop containing nucleotide triphosphate hydrolases"/>
    <property type="match status" value="1"/>
</dbReference>